<accession>A0A1B1NF50</accession>
<evidence type="ECO:0000256" key="1">
    <source>
        <dbReference type="SAM" id="MobiDB-lite"/>
    </source>
</evidence>
<feature type="chain" id="PRO_5008527861" evidence="2">
    <location>
        <begin position="35"/>
        <end position="182"/>
    </location>
</feature>
<proteinExistence type="predicted"/>
<dbReference type="AlphaFoldDB" id="A0A1B1NF50"/>
<feature type="region of interest" description="Disordered" evidence="1">
    <location>
        <begin position="160"/>
        <end position="182"/>
    </location>
</feature>
<dbReference type="EMBL" id="CP014989">
    <property type="protein sequence ID" value="ANS80005.1"/>
    <property type="molecule type" value="Genomic_DNA"/>
</dbReference>
<dbReference type="PROSITE" id="PS51257">
    <property type="entry name" value="PROKAR_LIPOPROTEIN"/>
    <property type="match status" value="1"/>
</dbReference>
<organism evidence="3 4">
    <name type="scientific">Serinicoccus hydrothermalis</name>
    <dbReference type="NCBI Taxonomy" id="1758689"/>
    <lineage>
        <taxon>Bacteria</taxon>
        <taxon>Bacillati</taxon>
        <taxon>Actinomycetota</taxon>
        <taxon>Actinomycetes</taxon>
        <taxon>Micrococcales</taxon>
        <taxon>Ornithinimicrobiaceae</taxon>
        <taxon>Serinicoccus</taxon>
    </lineage>
</organism>
<sequence length="182" mass="18276">MTTARTSRPARRAGALLAAGAALVLAGCSVNSPAATTLRYAPADGVELDGDTVDVRDLLVVSHGEGAPAVVSGSVINSSSEPVTVLVSVSGTEVTPTVSVGAHSTVRLDGVDADGSDGEPLILPELESPAGQTVEVRVEVEGQETLSTLAPVLLPQGPYAQFVDDAGGPVETPAAEEGEDDH</sequence>
<dbReference type="STRING" id="1758689.SGUI_2609"/>
<keyword evidence="4" id="KW-1185">Reference proteome</keyword>
<dbReference type="RefSeq" id="WP_066641089.1">
    <property type="nucleotide sequence ID" value="NZ_CP014989.1"/>
</dbReference>
<dbReference type="Proteomes" id="UP000092482">
    <property type="component" value="Chromosome"/>
</dbReference>
<dbReference type="OrthoDB" id="3267550at2"/>
<gene>
    <name evidence="3" type="ORF">SGUI_2609</name>
</gene>
<dbReference type="KEGG" id="serj:SGUI_2609"/>
<keyword evidence="3" id="KW-0449">Lipoprotein</keyword>
<evidence type="ECO:0000313" key="3">
    <source>
        <dbReference type="EMBL" id="ANS80005.1"/>
    </source>
</evidence>
<evidence type="ECO:0000256" key="2">
    <source>
        <dbReference type="SAM" id="SignalP"/>
    </source>
</evidence>
<feature type="signal peptide" evidence="2">
    <location>
        <begin position="1"/>
        <end position="34"/>
    </location>
</feature>
<evidence type="ECO:0000313" key="4">
    <source>
        <dbReference type="Proteomes" id="UP000092482"/>
    </source>
</evidence>
<name>A0A1B1NF50_9MICO</name>
<protein>
    <submittedName>
        <fullName evidence="3">Putative lipoprotein</fullName>
    </submittedName>
</protein>
<reference evidence="3 4" key="1">
    <citation type="submission" date="2016-03" db="EMBL/GenBank/DDBJ databases">
        <title>Shallow-sea hydrothermal system.</title>
        <authorList>
            <person name="Tang K."/>
        </authorList>
    </citation>
    <scope>NUCLEOTIDE SEQUENCE [LARGE SCALE GENOMIC DNA]</scope>
    <source>
        <strain evidence="3 4">JLT9</strain>
    </source>
</reference>
<keyword evidence="2" id="KW-0732">Signal</keyword>